<evidence type="ECO:0000313" key="4">
    <source>
        <dbReference type="EMBL" id="CAI9770986.1"/>
    </source>
</evidence>
<accession>A0AAD1ZJJ5</accession>
<evidence type="ECO:0000313" key="5">
    <source>
        <dbReference type="Proteomes" id="UP000834106"/>
    </source>
</evidence>
<gene>
    <name evidence="4" type="ORF">FPE_LOCUS18416</name>
</gene>
<feature type="domain" description="Alpha/beta hydrolase fold-3" evidence="3">
    <location>
        <begin position="59"/>
        <end position="95"/>
    </location>
</feature>
<dbReference type="Proteomes" id="UP000834106">
    <property type="component" value="Chromosome 11"/>
</dbReference>
<name>A0AAD1ZJJ5_9LAMI</name>
<reference evidence="4" key="1">
    <citation type="submission" date="2023-05" db="EMBL/GenBank/DDBJ databases">
        <authorList>
            <person name="Huff M."/>
        </authorList>
    </citation>
    <scope>NUCLEOTIDE SEQUENCE</scope>
</reference>
<dbReference type="SUPFAM" id="SSF53474">
    <property type="entry name" value="alpha/beta-Hydrolases"/>
    <property type="match status" value="1"/>
</dbReference>
<keyword evidence="5" id="KW-1185">Reference proteome</keyword>
<feature type="region of interest" description="Disordered" evidence="2">
    <location>
        <begin position="34"/>
        <end position="54"/>
    </location>
</feature>
<proteinExistence type="inferred from homology"/>
<comment type="similarity">
    <text evidence="1">Belongs to the 'GDXG' lipolytic enzyme family.</text>
</comment>
<dbReference type="InterPro" id="IPR029058">
    <property type="entry name" value="AB_hydrolase_fold"/>
</dbReference>
<evidence type="ECO:0000256" key="2">
    <source>
        <dbReference type="SAM" id="MobiDB-lite"/>
    </source>
</evidence>
<dbReference type="GO" id="GO:0016787">
    <property type="term" value="F:hydrolase activity"/>
    <property type="evidence" value="ECO:0007669"/>
    <property type="project" value="InterPro"/>
</dbReference>
<organism evidence="4 5">
    <name type="scientific">Fraxinus pennsylvanica</name>
    <dbReference type="NCBI Taxonomy" id="56036"/>
    <lineage>
        <taxon>Eukaryota</taxon>
        <taxon>Viridiplantae</taxon>
        <taxon>Streptophyta</taxon>
        <taxon>Embryophyta</taxon>
        <taxon>Tracheophyta</taxon>
        <taxon>Spermatophyta</taxon>
        <taxon>Magnoliopsida</taxon>
        <taxon>eudicotyledons</taxon>
        <taxon>Gunneridae</taxon>
        <taxon>Pentapetalae</taxon>
        <taxon>asterids</taxon>
        <taxon>lamiids</taxon>
        <taxon>Lamiales</taxon>
        <taxon>Oleaceae</taxon>
        <taxon>Oleeae</taxon>
        <taxon>Fraxinus</taxon>
    </lineage>
</organism>
<dbReference type="InterPro" id="IPR013094">
    <property type="entry name" value="AB_hydrolase_3"/>
</dbReference>
<dbReference type="PANTHER" id="PTHR23024">
    <property type="entry name" value="ARYLACETAMIDE DEACETYLASE"/>
    <property type="match status" value="1"/>
</dbReference>
<dbReference type="Gene3D" id="3.40.50.1820">
    <property type="entry name" value="alpha/beta hydrolase"/>
    <property type="match status" value="1"/>
</dbReference>
<dbReference type="AlphaFoldDB" id="A0AAD1ZJJ5"/>
<sequence length="106" mass="11320">MNTVIASNTTKEVLIDLSSLIKVYKDGIVERLMGTPNIPPSPEDPTTGVASKDSHLPGAAEAKALIISVQYGLAPEHLLPIAYEDSWTALQWVASCVIANTSIEKC</sequence>
<dbReference type="InterPro" id="IPR050466">
    <property type="entry name" value="Carboxylest/Gibb_receptor"/>
</dbReference>
<protein>
    <recommendedName>
        <fullName evidence="3">Alpha/beta hydrolase fold-3 domain-containing protein</fullName>
    </recommendedName>
</protein>
<dbReference type="PANTHER" id="PTHR23024:SF589">
    <property type="entry name" value="CARBOXYLESTERASE 17-RELATED"/>
    <property type="match status" value="1"/>
</dbReference>
<evidence type="ECO:0000256" key="1">
    <source>
        <dbReference type="ARBA" id="ARBA00010515"/>
    </source>
</evidence>
<dbReference type="Pfam" id="PF07859">
    <property type="entry name" value="Abhydrolase_3"/>
    <property type="match status" value="1"/>
</dbReference>
<evidence type="ECO:0000259" key="3">
    <source>
        <dbReference type="Pfam" id="PF07859"/>
    </source>
</evidence>
<dbReference type="EMBL" id="OU503046">
    <property type="protein sequence ID" value="CAI9770986.1"/>
    <property type="molecule type" value="Genomic_DNA"/>
</dbReference>